<evidence type="ECO:0000313" key="7">
    <source>
        <dbReference type="EMBL" id="SFJ08019.1"/>
    </source>
</evidence>
<proteinExistence type="predicted"/>
<comment type="catalytic activity">
    <reaction evidence="4">
        <text>glycine + O2 + H2O = glyoxylate + H2O2 + NH4(+)</text>
        <dbReference type="Rhea" id="RHEA:11532"/>
        <dbReference type="ChEBI" id="CHEBI:15377"/>
        <dbReference type="ChEBI" id="CHEBI:15379"/>
        <dbReference type="ChEBI" id="CHEBI:16240"/>
        <dbReference type="ChEBI" id="CHEBI:28938"/>
        <dbReference type="ChEBI" id="CHEBI:36655"/>
        <dbReference type="ChEBI" id="CHEBI:57305"/>
        <dbReference type="EC" id="1.4.3.19"/>
    </reaction>
</comment>
<dbReference type="GO" id="GO:0009229">
    <property type="term" value="P:thiamine diphosphate biosynthetic process"/>
    <property type="evidence" value="ECO:0007669"/>
    <property type="project" value="UniProtKB-UniPathway"/>
</dbReference>
<sequence>MNRDVLIIGGGVIGSSIAYYLAKQGVKVTVLERDRIAAHASSSAAGMLGAQSEMEQPDPLVDLCLASRSMFPQLQKELVEVTGIDIELNQAGLLKVATHEETAERLKWRGKWQREMGLEAIWFEPYELYDKEPKLASRSLGALYLPNDYQVSAPKLTRAFAQGAKQFGAEFIEHAEVIEVQCEKEQVVAVHTRTERYHADQVVIAAGIWSQYIAELCRVPLPMKPLKGESLAIKPSYPLIQHTIFAERCYLVPKADGQIIVGATEIPDEMSSHVTVKGVNTLLQAALELVPELAQSEWKRCWAGIRPGTNDGKPYLGKISLYSNLYVACGHRRNGILLAPITGKRMAQMIVDGSVTFDPAFRPERIWIGKEVIG</sequence>
<keyword evidence="3" id="KW-0560">Oxidoreductase</keyword>
<evidence type="ECO:0000256" key="3">
    <source>
        <dbReference type="ARBA" id="ARBA00023002"/>
    </source>
</evidence>
<feature type="domain" description="FAD dependent oxidoreductase" evidence="6">
    <location>
        <begin position="4"/>
        <end position="349"/>
    </location>
</feature>
<dbReference type="GO" id="GO:0050660">
    <property type="term" value="F:flavin adenine dinucleotide binding"/>
    <property type="evidence" value="ECO:0007669"/>
    <property type="project" value="InterPro"/>
</dbReference>
<dbReference type="EC" id="1.4.3.19" evidence="5"/>
<dbReference type="PANTHER" id="PTHR13847:SF289">
    <property type="entry name" value="GLYCINE OXIDASE"/>
    <property type="match status" value="1"/>
</dbReference>
<dbReference type="Gene3D" id="3.30.9.10">
    <property type="entry name" value="D-Amino Acid Oxidase, subunit A, domain 2"/>
    <property type="match status" value="1"/>
</dbReference>
<evidence type="ECO:0000256" key="4">
    <source>
        <dbReference type="ARBA" id="ARBA00049872"/>
    </source>
</evidence>
<name>A0A1I3NFS6_9BACL</name>
<dbReference type="InterPro" id="IPR036188">
    <property type="entry name" value="FAD/NAD-bd_sf"/>
</dbReference>
<keyword evidence="2" id="KW-0784">Thiamine biosynthesis</keyword>
<keyword evidence="8" id="KW-1185">Reference proteome</keyword>
<dbReference type="SUPFAM" id="SSF54373">
    <property type="entry name" value="FAD-linked reductases, C-terminal domain"/>
    <property type="match status" value="1"/>
</dbReference>
<dbReference type="InterPro" id="IPR012727">
    <property type="entry name" value="Gly_oxidase_ThiO"/>
</dbReference>
<dbReference type="SUPFAM" id="SSF51905">
    <property type="entry name" value="FAD/NAD(P)-binding domain"/>
    <property type="match status" value="1"/>
</dbReference>
<comment type="pathway">
    <text evidence="1">Cofactor biosynthesis; thiamine diphosphate biosynthesis.</text>
</comment>
<dbReference type="OrthoDB" id="9794226at2"/>
<dbReference type="UniPathway" id="UPA00060"/>
<protein>
    <recommendedName>
        <fullName evidence="5">glycine oxidase</fullName>
        <ecNumber evidence="5">1.4.3.19</ecNumber>
    </recommendedName>
</protein>
<dbReference type="GO" id="GO:0005737">
    <property type="term" value="C:cytoplasm"/>
    <property type="evidence" value="ECO:0007669"/>
    <property type="project" value="TreeGrafter"/>
</dbReference>
<dbReference type="PRINTS" id="PR00420">
    <property type="entry name" value="RNGMNOXGNASE"/>
</dbReference>
<reference evidence="7 8" key="1">
    <citation type="submission" date="2016-10" db="EMBL/GenBank/DDBJ databases">
        <authorList>
            <person name="de Groot N.N."/>
        </authorList>
    </citation>
    <scope>NUCLEOTIDE SEQUENCE [LARGE SCALE GENOMIC DNA]</scope>
    <source>
        <strain evidence="7 8">DSM 44778</strain>
    </source>
</reference>
<evidence type="ECO:0000256" key="2">
    <source>
        <dbReference type="ARBA" id="ARBA00022977"/>
    </source>
</evidence>
<dbReference type="EMBL" id="FORR01000004">
    <property type="protein sequence ID" value="SFJ08019.1"/>
    <property type="molecule type" value="Genomic_DNA"/>
</dbReference>
<dbReference type="GO" id="GO:0009228">
    <property type="term" value="P:thiamine biosynthetic process"/>
    <property type="evidence" value="ECO:0007669"/>
    <property type="project" value="UniProtKB-KW"/>
</dbReference>
<organism evidence="7 8">
    <name type="scientific">Thermoflavimicrobium dichotomicum</name>
    <dbReference type="NCBI Taxonomy" id="46223"/>
    <lineage>
        <taxon>Bacteria</taxon>
        <taxon>Bacillati</taxon>
        <taxon>Bacillota</taxon>
        <taxon>Bacilli</taxon>
        <taxon>Bacillales</taxon>
        <taxon>Thermoactinomycetaceae</taxon>
        <taxon>Thermoflavimicrobium</taxon>
    </lineage>
</organism>
<dbReference type="GO" id="GO:0043799">
    <property type="term" value="F:glycine oxidase activity"/>
    <property type="evidence" value="ECO:0007669"/>
    <property type="project" value="UniProtKB-EC"/>
</dbReference>
<dbReference type="InterPro" id="IPR006076">
    <property type="entry name" value="FAD-dep_OxRdtase"/>
</dbReference>
<dbReference type="RefSeq" id="WP_093228875.1">
    <property type="nucleotide sequence ID" value="NZ_FORR01000004.1"/>
</dbReference>
<evidence type="ECO:0000256" key="1">
    <source>
        <dbReference type="ARBA" id="ARBA00004948"/>
    </source>
</evidence>
<gene>
    <name evidence="7" type="ORF">SAMN05421852_104120</name>
</gene>
<dbReference type="NCBIfam" id="TIGR02352">
    <property type="entry name" value="thiamin_ThiO"/>
    <property type="match status" value="1"/>
</dbReference>
<dbReference type="Gene3D" id="3.50.50.60">
    <property type="entry name" value="FAD/NAD(P)-binding domain"/>
    <property type="match status" value="1"/>
</dbReference>
<dbReference type="AlphaFoldDB" id="A0A1I3NFS6"/>
<evidence type="ECO:0000259" key="6">
    <source>
        <dbReference type="Pfam" id="PF01266"/>
    </source>
</evidence>
<evidence type="ECO:0000256" key="5">
    <source>
        <dbReference type="ARBA" id="ARBA00050018"/>
    </source>
</evidence>
<dbReference type="Pfam" id="PF01266">
    <property type="entry name" value="DAO"/>
    <property type="match status" value="1"/>
</dbReference>
<dbReference type="PANTHER" id="PTHR13847">
    <property type="entry name" value="SARCOSINE DEHYDROGENASE-RELATED"/>
    <property type="match status" value="1"/>
</dbReference>
<dbReference type="STRING" id="46223.SAMN05421852_104120"/>
<accession>A0A1I3NFS6</accession>
<dbReference type="Proteomes" id="UP000199545">
    <property type="component" value="Unassembled WGS sequence"/>
</dbReference>
<evidence type="ECO:0000313" key="8">
    <source>
        <dbReference type="Proteomes" id="UP000199545"/>
    </source>
</evidence>